<keyword evidence="2" id="KW-1185">Reference proteome</keyword>
<accession>A0A1H0WXX2</accession>
<evidence type="ECO:0000313" key="1">
    <source>
        <dbReference type="EMBL" id="SDP95598.1"/>
    </source>
</evidence>
<dbReference type="AlphaFoldDB" id="A0A1H0WXX2"/>
<organism evidence="1 2">
    <name type="scientific">Lentzea jiangxiensis</name>
    <dbReference type="NCBI Taxonomy" id="641025"/>
    <lineage>
        <taxon>Bacteria</taxon>
        <taxon>Bacillati</taxon>
        <taxon>Actinomycetota</taxon>
        <taxon>Actinomycetes</taxon>
        <taxon>Pseudonocardiales</taxon>
        <taxon>Pseudonocardiaceae</taxon>
        <taxon>Lentzea</taxon>
    </lineage>
</organism>
<proteinExistence type="predicted"/>
<sequence>MSVTDEQIFVSASRTLARIGPFRATLNDVALLHLDLSDDASHYHAVRFAQSMRTGIASLLERAAERGELVECDVDALARRFRRRTTAR</sequence>
<dbReference type="EMBL" id="FNIX01000025">
    <property type="protein sequence ID" value="SDP95598.1"/>
    <property type="molecule type" value="Genomic_DNA"/>
</dbReference>
<dbReference type="STRING" id="641025.SAMN05421507_12590"/>
<dbReference type="SUPFAM" id="SSF48498">
    <property type="entry name" value="Tetracyclin repressor-like, C-terminal domain"/>
    <property type="match status" value="1"/>
</dbReference>
<gene>
    <name evidence="1" type="ORF">SAMN05421507_12590</name>
</gene>
<dbReference type="Proteomes" id="UP000199691">
    <property type="component" value="Unassembled WGS sequence"/>
</dbReference>
<protein>
    <submittedName>
        <fullName evidence="1">Uncharacterized protein</fullName>
    </submittedName>
</protein>
<evidence type="ECO:0000313" key="2">
    <source>
        <dbReference type="Proteomes" id="UP000199691"/>
    </source>
</evidence>
<reference evidence="2" key="1">
    <citation type="submission" date="2016-10" db="EMBL/GenBank/DDBJ databases">
        <authorList>
            <person name="Varghese N."/>
            <person name="Submissions S."/>
        </authorList>
    </citation>
    <scope>NUCLEOTIDE SEQUENCE [LARGE SCALE GENOMIC DNA]</scope>
    <source>
        <strain evidence="2">CGMCC 4.6609</strain>
    </source>
</reference>
<dbReference type="InterPro" id="IPR036271">
    <property type="entry name" value="Tet_transcr_reg_TetR-rel_C_sf"/>
</dbReference>
<name>A0A1H0WXX2_9PSEU</name>